<feature type="transmembrane region" description="Helical" evidence="6">
    <location>
        <begin position="281"/>
        <end position="301"/>
    </location>
</feature>
<evidence type="ECO:0000313" key="8">
    <source>
        <dbReference type="EMBL" id="AJQ94882.1"/>
    </source>
</evidence>
<keyword evidence="5 6" id="KW-0472">Membrane</keyword>
<evidence type="ECO:0000259" key="7">
    <source>
        <dbReference type="Pfam" id="PF00892"/>
    </source>
</evidence>
<dbReference type="HOGENOM" id="CLU_033863_12_0_6"/>
<dbReference type="SUPFAM" id="SSF103481">
    <property type="entry name" value="Multidrug resistance efflux transporter EmrE"/>
    <property type="match status" value="2"/>
</dbReference>
<organism evidence="8 9">
    <name type="scientific">Gynuella sunshinyii YC6258</name>
    <dbReference type="NCBI Taxonomy" id="1445510"/>
    <lineage>
        <taxon>Bacteria</taxon>
        <taxon>Pseudomonadati</taxon>
        <taxon>Pseudomonadota</taxon>
        <taxon>Gammaproteobacteria</taxon>
        <taxon>Oceanospirillales</taxon>
        <taxon>Saccharospirillaceae</taxon>
        <taxon>Gynuella</taxon>
    </lineage>
</organism>
<dbReference type="PATRIC" id="fig|1445510.3.peg.2814"/>
<feature type="transmembrane region" description="Helical" evidence="6">
    <location>
        <begin position="159"/>
        <end position="181"/>
    </location>
</feature>
<dbReference type="EMBL" id="CP007142">
    <property type="protein sequence ID" value="AJQ94882.1"/>
    <property type="molecule type" value="Genomic_DNA"/>
</dbReference>
<evidence type="ECO:0000256" key="3">
    <source>
        <dbReference type="ARBA" id="ARBA00022692"/>
    </source>
</evidence>
<reference evidence="8 9" key="1">
    <citation type="submission" date="2014-01" db="EMBL/GenBank/DDBJ databases">
        <title>Full genme sequencing of cellulolytic bacterium Gynuella sunshinyii YC6258T gen. nov., sp. nov.</title>
        <authorList>
            <person name="Khan H."/>
            <person name="Chung E.J."/>
            <person name="Chung Y.R."/>
        </authorList>
    </citation>
    <scope>NUCLEOTIDE SEQUENCE [LARGE SCALE GENOMIC DNA]</scope>
    <source>
        <strain evidence="8 9">YC6258</strain>
    </source>
</reference>
<dbReference type="GO" id="GO:0016020">
    <property type="term" value="C:membrane"/>
    <property type="evidence" value="ECO:0007669"/>
    <property type="project" value="UniProtKB-SubCell"/>
</dbReference>
<feature type="transmembrane region" description="Helical" evidence="6">
    <location>
        <begin position="224"/>
        <end position="245"/>
    </location>
</feature>
<evidence type="ECO:0000256" key="4">
    <source>
        <dbReference type="ARBA" id="ARBA00022989"/>
    </source>
</evidence>
<dbReference type="InterPro" id="IPR050638">
    <property type="entry name" value="AA-Vitamin_Transporters"/>
</dbReference>
<evidence type="ECO:0000256" key="5">
    <source>
        <dbReference type="ARBA" id="ARBA00023136"/>
    </source>
</evidence>
<dbReference type="InterPro" id="IPR037185">
    <property type="entry name" value="EmrE-like"/>
</dbReference>
<dbReference type="KEGG" id="gsn:YC6258_02844"/>
<comment type="subcellular location">
    <subcellularLocation>
        <location evidence="1">Membrane</location>
        <topology evidence="1">Multi-pass membrane protein</topology>
    </subcellularLocation>
</comment>
<gene>
    <name evidence="8" type="ORF">YC6258_02844</name>
</gene>
<dbReference type="PANTHER" id="PTHR32322:SF2">
    <property type="entry name" value="EAMA DOMAIN-CONTAINING PROTEIN"/>
    <property type="match status" value="1"/>
</dbReference>
<dbReference type="OrthoDB" id="184388at2"/>
<comment type="similarity">
    <text evidence="2">Belongs to the EamA transporter family.</text>
</comment>
<feature type="transmembrane region" description="Helical" evidence="6">
    <location>
        <begin position="71"/>
        <end position="90"/>
    </location>
</feature>
<name>A0A0C5VJP5_9GAMM</name>
<feature type="transmembrane region" description="Helical" evidence="6">
    <location>
        <begin position="40"/>
        <end position="59"/>
    </location>
</feature>
<dbReference type="AlphaFoldDB" id="A0A0C5VJP5"/>
<accession>A0A0C5VJP5</accession>
<feature type="domain" description="EamA" evidence="7">
    <location>
        <begin position="161"/>
        <end position="296"/>
    </location>
</feature>
<dbReference type="Gene3D" id="1.10.3730.20">
    <property type="match status" value="1"/>
</dbReference>
<dbReference type="Proteomes" id="UP000032266">
    <property type="component" value="Chromosome"/>
</dbReference>
<protein>
    <submittedName>
        <fullName evidence="8">Permeases of the drug/metabolite transporter (DMT) superfamily</fullName>
    </submittedName>
</protein>
<evidence type="ECO:0000313" key="9">
    <source>
        <dbReference type="Proteomes" id="UP000032266"/>
    </source>
</evidence>
<dbReference type="Pfam" id="PF00892">
    <property type="entry name" value="EamA"/>
    <property type="match status" value="2"/>
</dbReference>
<feature type="domain" description="EamA" evidence="7">
    <location>
        <begin position="11"/>
        <end position="143"/>
    </location>
</feature>
<dbReference type="RefSeq" id="WP_044617319.1">
    <property type="nucleotide sequence ID" value="NZ_CP007142.1"/>
</dbReference>
<proteinExistence type="inferred from homology"/>
<evidence type="ECO:0000256" key="6">
    <source>
        <dbReference type="SAM" id="Phobius"/>
    </source>
</evidence>
<dbReference type="PANTHER" id="PTHR32322">
    <property type="entry name" value="INNER MEMBRANE TRANSPORTER"/>
    <property type="match status" value="1"/>
</dbReference>
<evidence type="ECO:0000256" key="1">
    <source>
        <dbReference type="ARBA" id="ARBA00004141"/>
    </source>
</evidence>
<keyword evidence="9" id="KW-1185">Reference proteome</keyword>
<evidence type="ECO:0000256" key="2">
    <source>
        <dbReference type="ARBA" id="ARBA00007362"/>
    </source>
</evidence>
<feature type="transmembrane region" description="Helical" evidence="6">
    <location>
        <begin position="129"/>
        <end position="147"/>
    </location>
</feature>
<dbReference type="InterPro" id="IPR000620">
    <property type="entry name" value="EamA_dom"/>
</dbReference>
<feature type="transmembrane region" description="Helical" evidence="6">
    <location>
        <begin position="96"/>
        <end position="117"/>
    </location>
</feature>
<feature type="transmembrane region" description="Helical" evidence="6">
    <location>
        <begin position="257"/>
        <end position="275"/>
    </location>
</feature>
<keyword evidence="4 6" id="KW-1133">Transmembrane helix</keyword>
<feature type="transmembrane region" description="Helical" evidence="6">
    <location>
        <begin position="193"/>
        <end position="212"/>
    </location>
</feature>
<keyword evidence="3 6" id="KW-0812">Transmembrane</keyword>
<sequence length="318" mass="34228">MNSRRPIDASALGLMLVFCLCLGLQQVVLKATGDDISPVLQIGLRSGLAAVLVILYLWLHPAKTLNFTLKGHLGAGLTAGFLFALEYILAGEALRFTTAAHTVVFLYTSPVFAALILHFVVPDERLAPLQWLGIAIALAGIATAFLLPESANTEASPNLLLGDLLAIGGGAAWGLTTVVIRSSSLASTPSEHTLLYQLVVGCVLLVTSAWLLGQWHFEPTVPALASLTFQTVVVSFFALLIWFWLLRHYPASRISVLSLLTPLFGVALGAVFLNERIEPEFLFGTLLVLAGILLVSGHEWLRQLLGFRVKKSGVLPLE</sequence>
<dbReference type="STRING" id="1445510.YC6258_02844"/>